<evidence type="ECO:0000259" key="7">
    <source>
        <dbReference type="PROSITE" id="PS51162"/>
    </source>
</evidence>
<keyword evidence="4 5" id="KW-1015">Disulfide bond</keyword>
<dbReference type="InterPro" id="IPR000716">
    <property type="entry name" value="Thyroglobulin_1"/>
</dbReference>
<accession>A0A8X6NNK7</accession>
<keyword evidence="9" id="KW-1185">Reference proteome</keyword>
<evidence type="ECO:0000256" key="5">
    <source>
        <dbReference type="PROSITE-ProRule" id="PRU00500"/>
    </source>
</evidence>
<reference evidence="8" key="1">
    <citation type="submission" date="2020-08" db="EMBL/GenBank/DDBJ databases">
        <title>Multicomponent nature underlies the extraordinary mechanical properties of spider dragline silk.</title>
        <authorList>
            <person name="Kono N."/>
            <person name="Nakamura H."/>
            <person name="Mori M."/>
            <person name="Yoshida Y."/>
            <person name="Ohtoshi R."/>
            <person name="Malay A.D."/>
            <person name="Moran D.A.P."/>
            <person name="Tomita M."/>
            <person name="Numata K."/>
            <person name="Arakawa K."/>
        </authorList>
    </citation>
    <scope>NUCLEOTIDE SEQUENCE</scope>
</reference>
<protein>
    <recommendedName>
        <fullName evidence="7">Thyroglobulin type-1 domain-containing protein</fullName>
    </recommendedName>
</protein>
<feature type="signal peptide" evidence="6">
    <location>
        <begin position="1"/>
        <end position="22"/>
    </location>
</feature>
<evidence type="ECO:0000256" key="2">
    <source>
        <dbReference type="ARBA" id="ARBA00022525"/>
    </source>
</evidence>
<evidence type="ECO:0000256" key="3">
    <source>
        <dbReference type="ARBA" id="ARBA00022737"/>
    </source>
</evidence>
<comment type="caution">
    <text evidence="8">The sequence shown here is derived from an EMBL/GenBank/DDBJ whole genome shotgun (WGS) entry which is preliminary data.</text>
</comment>
<dbReference type="InterPro" id="IPR051950">
    <property type="entry name" value="Dev_reg/Prot_inhib"/>
</dbReference>
<dbReference type="PANTHER" id="PTHR12352:SF3">
    <property type="entry name" value="NIDOGEN-2"/>
    <property type="match status" value="1"/>
</dbReference>
<feature type="disulfide bond" evidence="5">
    <location>
        <begin position="50"/>
        <end position="57"/>
    </location>
</feature>
<dbReference type="GO" id="GO:0005615">
    <property type="term" value="C:extracellular space"/>
    <property type="evidence" value="ECO:0007669"/>
    <property type="project" value="TreeGrafter"/>
</dbReference>
<keyword evidence="6" id="KW-0732">Signal</keyword>
<dbReference type="SMART" id="SM00211">
    <property type="entry name" value="TY"/>
    <property type="match status" value="1"/>
</dbReference>
<feature type="domain" description="Thyroglobulin type-1" evidence="7">
    <location>
        <begin position="23"/>
        <end position="74"/>
    </location>
</feature>
<sequence>MNSSFLFSDSFLFVVLVQTNDGTSWVEQPGLIGNYHPQCEEDGTYSRVQCHGGMGYCWCVDENGVKNDKSIDNC</sequence>
<comment type="caution">
    <text evidence="5">Lacks conserved residue(s) required for the propagation of feature annotation.</text>
</comment>
<dbReference type="OrthoDB" id="6417826at2759"/>
<comment type="subcellular location">
    <subcellularLocation>
        <location evidence="1">Secreted</location>
    </subcellularLocation>
</comment>
<dbReference type="PROSITE" id="PS51162">
    <property type="entry name" value="THYROGLOBULIN_1_2"/>
    <property type="match status" value="1"/>
</dbReference>
<dbReference type="PROSITE" id="PS00484">
    <property type="entry name" value="THYROGLOBULIN_1_1"/>
    <property type="match status" value="1"/>
</dbReference>
<evidence type="ECO:0000256" key="1">
    <source>
        <dbReference type="ARBA" id="ARBA00004613"/>
    </source>
</evidence>
<keyword evidence="3" id="KW-0677">Repeat</keyword>
<dbReference type="Pfam" id="PF00086">
    <property type="entry name" value="Thyroglobulin_1"/>
    <property type="match status" value="1"/>
</dbReference>
<evidence type="ECO:0000313" key="8">
    <source>
        <dbReference type="EMBL" id="GFT22713.1"/>
    </source>
</evidence>
<dbReference type="Gene3D" id="4.10.800.10">
    <property type="entry name" value="Thyroglobulin type-1"/>
    <property type="match status" value="1"/>
</dbReference>
<dbReference type="Proteomes" id="UP000887013">
    <property type="component" value="Unassembled WGS sequence"/>
</dbReference>
<feature type="chain" id="PRO_5036480221" description="Thyroglobulin type-1 domain-containing protein" evidence="6">
    <location>
        <begin position="23"/>
        <end position="74"/>
    </location>
</feature>
<evidence type="ECO:0000256" key="4">
    <source>
        <dbReference type="ARBA" id="ARBA00023157"/>
    </source>
</evidence>
<gene>
    <name evidence="8" type="ORF">NPIL_677161</name>
</gene>
<name>A0A8X6NNK7_NEPPI</name>
<dbReference type="EMBL" id="BMAW01059786">
    <property type="protein sequence ID" value="GFT22713.1"/>
    <property type="molecule type" value="Genomic_DNA"/>
</dbReference>
<dbReference type="AlphaFoldDB" id="A0A8X6NNK7"/>
<dbReference type="CDD" id="cd00191">
    <property type="entry name" value="TY"/>
    <property type="match status" value="1"/>
</dbReference>
<dbReference type="SUPFAM" id="SSF57610">
    <property type="entry name" value="Thyroglobulin type-1 domain"/>
    <property type="match status" value="1"/>
</dbReference>
<evidence type="ECO:0000256" key="6">
    <source>
        <dbReference type="SAM" id="SignalP"/>
    </source>
</evidence>
<proteinExistence type="predicted"/>
<organism evidence="8 9">
    <name type="scientific">Nephila pilipes</name>
    <name type="common">Giant wood spider</name>
    <name type="synonym">Nephila maculata</name>
    <dbReference type="NCBI Taxonomy" id="299642"/>
    <lineage>
        <taxon>Eukaryota</taxon>
        <taxon>Metazoa</taxon>
        <taxon>Ecdysozoa</taxon>
        <taxon>Arthropoda</taxon>
        <taxon>Chelicerata</taxon>
        <taxon>Arachnida</taxon>
        <taxon>Araneae</taxon>
        <taxon>Araneomorphae</taxon>
        <taxon>Entelegynae</taxon>
        <taxon>Araneoidea</taxon>
        <taxon>Nephilidae</taxon>
        <taxon>Nephila</taxon>
    </lineage>
</organism>
<dbReference type="PANTHER" id="PTHR12352">
    <property type="entry name" value="SECRETED MODULAR CALCIUM-BINDING PROTEIN"/>
    <property type="match status" value="1"/>
</dbReference>
<dbReference type="InterPro" id="IPR036857">
    <property type="entry name" value="Thyroglobulin_1_sf"/>
</dbReference>
<keyword evidence="2" id="KW-0964">Secreted</keyword>
<evidence type="ECO:0000313" key="9">
    <source>
        <dbReference type="Proteomes" id="UP000887013"/>
    </source>
</evidence>